<protein>
    <recommendedName>
        <fullName evidence="3">Prepilin-type N-terminal cleavage/methylation domain-containing protein</fullName>
    </recommendedName>
</protein>
<dbReference type="AlphaFoldDB" id="A0A518BXF9"/>
<dbReference type="Proteomes" id="UP000320386">
    <property type="component" value="Chromosome"/>
</dbReference>
<keyword evidence="2" id="KW-1185">Reference proteome</keyword>
<evidence type="ECO:0000313" key="1">
    <source>
        <dbReference type="EMBL" id="QDU71660.1"/>
    </source>
</evidence>
<name>A0A518BXF9_9BACT</name>
<evidence type="ECO:0000313" key="2">
    <source>
        <dbReference type="Proteomes" id="UP000320386"/>
    </source>
</evidence>
<dbReference type="InterPro" id="IPR012902">
    <property type="entry name" value="N_methyl_site"/>
</dbReference>
<sequence length="366" mass="40143">MKPHARHGYTLVEMLVSAGILAFGLILLAAMFPAGGLARRQAADDIFAHIHARNLLATLQAIGKDEIDDLLDDDPGFAYTTAAYFGGLAFKPLVDKLDYDNLGGDPLDFIAAGAGPDPERDHTVYRLPYLSAPQAPYRYQKTRLKRYGQNNSEIIAHYPHDDSYLIANSPIDNRFDNRYPDARSAPSRVYDHRFMIRRASAEAPFEFAVFVFRHEDANGPHNVTGTPVNADTIIINDFDGDGERDTVLFFDARYVLSDPFLEQVNLGDNTTIGDLGNASSYLLELPTSGVRNHSILMQSDAAGFPAYVTRIVGTIDDDDEIVALLDGGRPPALVDPAVGLTTANLRPHIIHWLPARTATIVTGIIP</sequence>
<dbReference type="KEGG" id="mcad:Pan265_15120"/>
<dbReference type="PROSITE" id="PS00409">
    <property type="entry name" value="PROKAR_NTER_METHYL"/>
    <property type="match status" value="1"/>
</dbReference>
<evidence type="ECO:0008006" key="3">
    <source>
        <dbReference type="Google" id="ProtNLM"/>
    </source>
</evidence>
<dbReference type="EMBL" id="CP036280">
    <property type="protein sequence ID" value="QDU71660.1"/>
    <property type="molecule type" value="Genomic_DNA"/>
</dbReference>
<gene>
    <name evidence="1" type="ORF">Pan265_15120</name>
</gene>
<accession>A0A518BXF9</accession>
<dbReference type="RefSeq" id="WP_145445815.1">
    <property type="nucleotide sequence ID" value="NZ_CP036280.1"/>
</dbReference>
<dbReference type="Pfam" id="PF07963">
    <property type="entry name" value="N_methyl"/>
    <property type="match status" value="1"/>
</dbReference>
<organism evidence="1 2">
    <name type="scientific">Mucisphaera calidilacus</name>
    <dbReference type="NCBI Taxonomy" id="2527982"/>
    <lineage>
        <taxon>Bacteria</taxon>
        <taxon>Pseudomonadati</taxon>
        <taxon>Planctomycetota</taxon>
        <taxon>Phycisphaerae</taxon>
        <taxon>Phycisphaerales</taxon>
        <taxon>Phycisphaeraceae</taxon>
        <taxon>Mucisphaera</taxon>
    </lineage>
</organism>
<reference evidence="1 2" key="1">
    <citation type="submission" date="2019-02" db="EMBL/GenBank/DDBJ databases">
        <title>Deep-cultivation of Planctomycetes and their phenomic and genomic characterization uncovers novel biology.</title>
        <authorList>
            <person name="Wiegand S."/>
            <person name="Jogler M."/>
            <person name="Boedeker C."/>
            <person name="Pinto D."/>
            <person name="Vollmers J."/>
            <person name="Rivas-Marin E."/>
            <person name="Kohn T."/>
            <person name="Peeters S.H."/>
            <person name="Heuer A."/>
            <person name="Rast P."/>
            <person name="Oberbeckmann S."/>
            <person name="Bunk B."/>
            <person name="Jeske O."/>
            <person name="Meyerdierks A."/>
            <person name="Storesund J.E."/>
            <person name="Kallscheuer N."/>
            <person name="Luecker S."/>
            <person name="Lage O.M."/>
            <person name="Pohl T."/>
            <person name="Merkel B.J."/>
            <person name="Hornburger P."/>
            <person name="Mueller R.-W."/>
            <person name="Bruemmer F."/>
            <person name="Labrenz M."/>
            <person name="Spormann A.M."/>
            <person name="Op den Camp H."/>
            <person name="Overmann J."/>
            <person name="Amann R."/>
            <person name="Jetten M.S.M."/>
            <person name="Mascher T."/>
            <person name="Medema M.H."/>
            <person name="Devos D.P."/>
            <person name="Kaster A.-K."/>
            <person name="Ovreas L."/>
            <person name="Rohde M."/>
            <person name="Galperin M.Y."/>
            <person name="Jogler C."/>
        </authorList>
    </citation>
    <scope>NUCLEOTIDE SEQUENCE [LARGE SCALE GENOMIC DNA]</scope>
    <source>
        <strain evidence="1 2">Pan265</strain>
    </source>
</reference>
<proteinExistence type="predicted"/>